<dbReference type="PANTHER" id="PTHR11220:SF58">
    <property type="entry name" value="SOUL HEME-BINDING FAMILY PROTEIN"/>
    <property type="match status" value="1"/>
</dbReference>
<protein>
    <submittedName>
        <fullName evidence="3">Heme-binding family protein</fullName>
    </submittedName>
</protein>
<proteinExistence type="inferred from homology"/>
<gene>
    <name evidence="3" type="primary">SOUL</name>
    <name evidence="3" type="ORF">Esi_0298_0019</name>
</gene>
<feature type="compositionally biased region" description="Polar residues" evidence="2">
    <location>
        <begin position="258"/>
        <end position="269"/>
    </location>
</feature>
<name>D7FVR9_ECTSI</name>
<comment type="similarity">
    <text evidence="1">Belongs to the HEBP family.</text>
</comment>
<dbReference type="Proteomes" id="UP000002630">
    <property type="component" value="Unassembled WGS sequence"/>
</dbReference>
<keyword evidence="4" id="KW-1185">Reference proteome</keyword>
<dbReference type="OrthoDB" id="187572at2759"/>
<dbReference type="InterPro" id="IPR006917">
    <property type="entry name" value="SOUL_heme-bd"/>
</dbReference>
<evidence type="ECO:0000313" key="3">
    <source>
        <dbReference type="EMBL" id="CBJ31984.1"/>
    </source>
</evidence>
<dbReference type="SUPFAM" id="SSF55136">
    <property type="entry name" value="Probable bacterial effector-binding domain"/>
    <property type="match status" value="1"/>
</dbReference>
<evidence type="ECO:0000256" key="2">
    <source>
        <dbReference type="SAM" id="MobiDB-lite"/>
    </source>
</evidence>
<feature type="region of interest" description="Disordered" evidence="2">
    <location>
        <begin position="77"/>
        <end position="97"/>
    </location>
</feature>
<dbReference type="AlphaFoldDB" id="D7FVR9"/>
<dbReference type="InParanoid" id="D7FVR9"/>
<dbReference type="Pfam" id="PF04832">
    <property type="entry name" value="SOUL"/>
    <property type="match status" value="1"/>
</dbReference>
<evidence type="ECO:0000313" key="4">
    <source>
        <dbReference type="Proteomes" id="UP000002630"/>
    </source>
</evidence>
<dbReference type="PANTHER" id="PTHR11220">
    <property type="entry name" value="HEME-BINDING PROTEIN-RELATED"/>
    <property type="match status" value="1"/>
</dbReference>
<accession>D7FVR9</accession>
<dbReference type="InterPro" id="IPR011256">
    <property type="entry name" value="Reg_factor_effector_dom_sf"/>
</dbReference>
<feature type="region of interest" description="Disordered" evidence="2">
    <location>
        <begin position="242"/>
        <end position="269"/>
    </location>
</feature>
<sequence length="269" mass="29356">MEGIAENLYSIKKTARELTPQKLRQGLQTAAAETENIFSRTPSGLYSPSYSLEDAREGFEIRRYASYAVCSAQMDADAARESDQRDDDRTGVTDGSGEGFNTLAGYLFGDNKQEVAMDMTTPVNIDVTSTGRTMSFVMPKDVPAEEAPTPRNPRVNVRDVAEGEVLAVREFPGFATDGEVGGQLDTLLWALQLEASTSASPWCARDPVGRSYRLMQYNPPYTLPWQRTNAIAVQVYRGVPGDSADTENAKGNSEREQMSSTISQAVGSP</sequence>
<dbReference type="Gene3D" id="3.20.80.10">
    <property type="entry name" value="Regulatory factor, effector binding domain"/>
    <property type="match status" value="1"/>
</dbReference>
<organism evidence="3 4">
    <name type="scientific">Ectocarpus siliculosus</name>
    <name type="common">Brown alga</name>
    <name type="synonym">Conferva siliculosa</name>
    <dbReference type="NCBI Taxonomy" id="2880"/>
    <lineage>
        <taxon>Eukaryota</taxon>
        <taxon>Sar</taxon>
        <taxon>Stramenopiles</taxon>
        <taxon>Ochrophyta</taxon>
        <taxon>PX clade</taxon>
        <taxon>Phaeophyceae</taxon>
        <taxon>Ectocarpales</taxon>
        <taxon>Ectocarpaceae</taxon>
        <taxon>Ectocarpus</taxon>
    </lineage>
</organism>
<evidence type="ECO:0000256" key="1">
    <source>
        <dbReference type="ARBA" id="ARBA00009817"/>
    </source>
</evidence>
<reference evidence="3 4" key="1">
    <citation type="journal article" date="2010" name="Nature">
        <title>The Ectocarpus genome and the independent evolution of multicellularity in brown algae.</title>
        <authorList>
            <person name="Cock J.M."/>
            <person name="Sterck L."/>
            <person name="Rouze P."/>
            <person name="Scornet D."/>
            <person name="Allen A.E."/>
            <person name="Amoutzias G."/>
            <person name="Anthouard V."/>
            <person name="Artiguenave F."/>
            <person name="Aury J.M."/>
            <person name="Badger J.H."/>
            <person name="Beszteri B."/>
            <person name="Billiau K."/>
            <person name="Bonnet E."/>
            <person name="Bothwell J.H."/>
            <person name="Bowler C."/>
            <person name="Boyen C."/>
            <person name="Brownlee C."/>
            <person name="Carrano C.J."/>
            <person name="Charrier B."/>
            <person name="Cho G.Y."/>
            <person name="Coelho S.M."/>
            <person name="Collen J."/>
            <person name="Corre E."/>
            <person name="Da Silva C."/>
            <person name="Delage L."/>
            <person name="Delaroque N."/>
            <person name="Dittami S.M."/>
            <person name="Doulbeau S."/>
            <person name="Elias M."/>
            <person name="Farnham G."/>
            <person name="Gachon C.M."/>
            <person name="Gschloessl B."/>
            <person name="Heesch S."/>
            <person name="Jabbari K."/>
            <person name="Jubin C."/>
            <person name="Kawai H."/>
            <person name="Kimura K."/>
            <person name="Kloareg B."/>
            <person name="Kupper F.C."/>
            <person name="Lang D."/>
            <person name="Le Bail A."/>
            <person name="Leblanc C."/>
            <person name="Lerouge P."/>
            <person name="Lohr M."/>
            <person name="Lopez P.J."/>
            <person name="Martens C."/>
            <person name="Maumus F."/>
            <person name="Michel G."/>
            <person name="Miranda-Saavedra D."/>
            <person name="Morales J."/>
            <person name="Moreau H."/>
            <person name="Motomura T."/>
            <person name="Nagasato C."/>
            <person name="Napoli C.A."/>
            <person name="Nelson D.R."/>
            <person name="Nyvall-Collen P."/>
            <person name="Peters A.F."/>
            <person name="Pommier C."/>
            <person name="Potin P."/>
            <person name="Poulain J."/>
            <person name="Quesneville H."/>
            <person name="Read B."/>
            <person name="Rensing S.A."/>
            <person name="Ritter A."/>
            <person name="Rousvoal S."/>
            <person name="Samanta M."/>
            <person name="Samson G."/>
            <person name="Schroeder D.C."/>
            <person name="Segurens B."/>
            <person name="Strittmatter M."/>
            <person name="Tonon T."/>
            <person name="Tregear J.W."/>
            <person name="Valentin K."/>
            <person name="von Dassow P."/>
            <person name="Yamagishi T."/>
            <person name="Van de Peer Y."/>
            <person name="Wincker P."/>
        </authorList>
    </citation>
    <scope>NUCLEOTIDE SEQUENCE [LARGE SCALE GENOMIC DNA]</scope>
    <source>
        <strain evidence="4">Ec32 / CCAP1310/4</strain>
    </source>
</reference>
<dbReference type="eggNOG" id="ENOG502QQ0B">
    <property type="taxonomic scope" value="Eukaryota"/>
</dbReference>
<dbReference type="EMBL" id="FN649760">
    <property type="protein sequence ID" value="CBJ31984.1"/>
    <property type="molecule type" value="Genomic_DNA"/>
</dbReference>
<feature type="compositionally biased region" description="Basic and acidic residues" evidence="2">
    <location>
        <begin position="77"/>
        <end position="91"/>
    </location>
</feature>